<dbReference type="InterPro" id="IPR000719">
    <property type="entry name" value="Prot_kinase_dom"/>
</dbReference>
<comment type="caution">
    <text evidence="4">The sequence shown here is derived from an EMBL/GenBank/DDBJ whole genome shotgun (WGS) entry which is preliminary data.</text>
</comment>
<dbReference type="PROSITE" id="PS50011">
    <property type="entry name" value="PROTEIN_KINASE_DOM"/>
    <property type="match status" value="1"/>
</dbReference>
<protein>
    <recommendedName>
        <fullName evidence="6">Protein-serine/threonine phosphatase</fullName>
    </recommendedName>
</protein>
<evidence type="ECO:0000256" key="1">
    <source>
        <dbReference type="SAM" id="MobiDB-lite"/>
    </source>
</evidence>
<sequence length="737" mass="78034">MPPPGVSAPMRPSLSVSEALAEMQSAVKRGDWPAARLAGASSSIPLAVPAAEVRIDSKLSSGAQGDVLAGDWAGTPVAVKRPRIRSSPDLDRFRNELAILASLSHPNVIRPIGGRALPPDYFAILPREGPSLAEMIHGERRWAPAWDDVAAVGVALAGALEHVARAGVVHRDVKPGNALWRGEPGRVVLVDFGIAERKGGVEHGGGRERGERRSVRGKPSGGFHKGRMVGTLEYMAPEVLQSQSHSTASDVYAFAIMLNEVATGVYPFSDCCKANPDIHTVLEMGYGRQELAVAVAAEGLRPSLPKGGMPPGYAELMRACWNVDPGSRPTFPEVCKALNSIQRLVTQRENVMYCDVGPLGRVKDLSAGCVDIPRLESDRSSNVSRLATARCSSHELRSSDTRVLRERGAALGEICGAPAVSEGACSATGPIVVGGYLPTVVAGAYASAGHRGEDRMEDRYCITEQFMGFREASLLGVFDGHRGHEAAEFAASSLPATLVQCLASECAPERGLSSAFAAVERGFASSGDASISTTNSTRFPGCTALAALLWGRLLVLANAGDCRAVLCRNGVPVQCTIDHTANNDAERARLVAAGATVSWRVDGWRVGKAGMQVARSIGDEDLKPFGVTAEPEVSVVELGADDEFLIMATDGFWDTVTNDEAIGLVYDTVKNPQMSAQRLATESIARGSHDNVTVIVAFLRPVSTVERVYGPGQARAGPSIRCPRGVGMTADEVRDTY</sequence>
<dbReference type="AlphaFoldDB" id="A0A8S1IYZ7"/>
<dbReference type="GO" id="GO:0005524">
    <property type="term" value="F:ATP binding"/>
    <property type="evidence" value="ECO:0007669"/>
    <property type="project" value="InterPro"/>
</dbReference>
<dbReference type="Gene3D" id="3.30.200.20">
    <property type="entry name" value="Phosphorylase Kinase, domain 1"/>
    <property type="match status" value="1"/>
</dbReference>
<dbReference type="Pfam" id="PF00481">
    <property type="entry name" value="PP2C"/>
    <property type="match status" value="1"/>
</dbReference>
<dbReference type="InterPro" id="IPR015655">
    <property type="entry name" value="PP2C"/>
</dbReference>
<feature type="domain" description="Protein kinase" evidence="2">
    <location>
        <begin position="53"/>
        <end position="345"/>
    </location>
</feature>
<dbReference type="Gene3D" id="3.60.40.10">
    <property type="entry name" value="PPM-type phosphatase domain"/>
    <property type="match status" value="1"/>
</dbReference>
<dbReference type="CDD" id="cd00143">
    <property type="entry name" value="PP2Cc"/>
    <property type="match status" value="1"/>
</dbReference>
<dbReference type="Proteomes" id="UP000708148">
    <property type="component" value="Unassembled WGS sequence"/>
</dbReference>
<dbReference type="EMBL" id="CAJHUC010000474">
    <property type="protein sequence ID" value="CAD7696418.1"/>
    <property type="molecule type" value="Genomic_DNA"/>
</dbReference>
<dbReference type="SMART" id="SM00220">
    <property type="entry name" value="S_TKc"/>
    <property type="match status" value="1"/>
</dbReference>
<dbReference type="SUPFAM" id="SSF56112">
    <property type="entry name" value="Protein kinase-like (PK-like)"/>
    <property type="match status" value="1"/>
</dbReference>
<name>A0A8S1IYZ7_9CHLO</name>
<dbReference type="GO" id="GO:0004722">
    <property type="term" value="F:protein serine/threonine phosphatase activity"/>
    <property type="evidence" value="ECO:0007669"/>
    <property type="project" value="InterPro"/>
</dbReference>
<dbReference type="InterPro" id="IPR011009">
    <property type="entry name" value="Kinase-like_dom_sf"/>
</dbReference>
<dbReference type="OrthoDB" id="10264738at2759"/>
<gene>
    <name evidence="4" type="ORF">OSTQU699_LOCUS1779</name>
</gene>
<evidence type="ECO:0000313" key="5">
    <source>
        <dbReference type="Proteomes" id="UP000708148"/>
    </source>
</evidence>
<dbReference type="GO" id="GO:0004672">
    <property type="term" value="F:protein kinase activity"/>
    <property type="evidence" value="ECO:0007669"/>
    <property type="project" value="InterPro"/>
</dbReference>
<accession>A0A8S1IYZ7</accession>
<dbReference type="SUPFAM" id="SSF81606">
    <property type="entry name" value="PP2C-like"/>
    <property type="match status" value="1"/>
</dbReference>
<feature type="region of interest" description="Disordered" evidence="1">
    <location>
        <begin position="200"/>
        <end position="222"/>
    </location>
</feature>
<dbReference type="SMART" id="SM00331">
    <property type="entry name" value="PP2C_SIG"/>
    <property type="match status" value="1"/>
</dbReference>
<dbReference type="PROSITE" id="PS51746">
    <property type="entry name" value="PPM_2"/>
    <property type="match status" value="1"/>
</dbReference>
<dbReference type="SMART" id="SM00332">
    <property type="entry name" value="PP2Cc"/>
    <property type="match status" value="1"/>
</dbReference>
<dbReference type="Pfam" id="PF00069">
    <property type="entry name" value="Pkinase"/>
    <property type="match status" value="1"/>
</dbReference>
<feature type="domain" description="PPM-type phosphatase" evidence="3">
    <location>
        <begin position="441"/>
        <end position="699"/>
    </location>
</feature>
<organism evidence="4 5">
    <name type="scientific">Ostreobium quekettii</name>
    <dbReference type="NCBI Taxonomy" id="121088"/>
    <lineage>
        <taxon>Eukaryota</taxon>
        <taxon>Viridiplantae</taxon>
        <taxon>Chlorophyta</taxon>
        <taxon>core chlorophytes</taxon>
        <taxon>Ulvophyceae</taxon>
        <taxon>TCBD clade</taxon>
        <taxon>Bryopsidales</taxon>
        <taxon>Ostreobineae</taxon>
        <taxon>Ostreobiaceae</taxon>
        <taxon>Ostreobium</taxon>
    </lineage>
</organism>
<dbReference type="PANTHER" id="PTHR47992">
    <property type="entry name" value="PROTEIN PHOSPHATASE"/>
    <property type="match status" value="1"/>
</dbReference>
<dbReference type="Gene3D" id="1.10.510.10">
    <property type="entry name" value="Transferase(Phosphotransferase) domain 1"/>
    <property type="match status" value="1"/>
</dbReference>
<dbReference type="InterPro" id="IPR001932">
    <property type="entry name" value="PPM-type_phosphatase-like_dom"/>
</dbReference>
<proteinExistence type="predicted"/>
<evidence type="ECO:0000259" key="2">
    <source>
        <dbReference type="PROSITE" id="PS50011"/>
    </source>
</evidence>
<evidence type="ECO:0000313" key="4">
    <source>
        <dbReference type="EMBL" id="CAD7696418.1"/>
    </source>
</evidence>
<evidence type="ECO:0008006" key="6">
    <source>
        <dbReference type="Google" id="ProtNLM"/>
    </source>
</evidence>
<reference evidence="4" key="1">
    <citation type="submission" date="2020-12" db="EMBL/GenBank/DDBJ databases">
        <authorList>
            <person name="Iha C."/>
        </authorList>
    </citation>
    <scope>NUCLEOTIDE SEQUENCE</scope>
</reference>
<evidence type="ECO:0000259" key="3">
    <source>
        <dbReference type="PROSITE" id="PS51746"/>
    </source>
</evidence>
<feature type="compositionally biased region" description="Basic and acidic residues" evidence="1">
    <location>
        <begin position="200"/>
        <end position="214"/>
    </location>
</feature>
<dbReference type="InterPro" id="IPR036457">
    <property type="entry name" value="PPM-type-like_dom_sf"/>
</dbReference>
<keyword evidence="5" id="KW-1185">Reference proteome</keyword>